<dbReference type="Gene3D" id="3.40.190.10">
    <property type="entry name" value="Periplasmic binding protein-like II"/>
    <property type="match status" value="2"/>
</dbReference>
<dbReference type="PATRIC" id="fig|1195236.3.peg.2114"/>
<evidence type="ECO:0000256" key="1">
    <source>
        <dbReference type="ARBA" id="ARBA00022475"/>
    </source>
</evidence>
<dbReference type="InterPro" id="IPR050490">
    <property type="entry name" value="Bact_solute-bd_prot1"/>
</dbReference>
<dbReference type="PANTHER" id="PTHR43649:SF33">
    <property type="entry name" value="POLYGALACTURONAN_RHAMNOGALACTURONAN-BINDING PROTEIN YTCQ"/>
    <property type="match status" value="1"/>
</dbReference>
<dbReference type="EMBL" id="AORV01000028">
    <property type="protein sequence ID" value="EMS72254.1"/>
    <property type="molecule type" value="Genomic_DNA"/>
</dbReference>
<proteinExistence type="predicted"/>
<protein>
    <submittedName>
        <fullName evidence="6">ABC-type sugar transport system, periplasmic component</fullName>
    </submittedName>
</protein>
<keyword evidence="1" id="KW-1003">Cell membrane</keyword>
<name>S0FSV3_RUMCE</name>
<reference evidence="6 7" key="1">
    <citation type="journal article" date="2013" name="Genome Announc.">
        <title>Draft Genome Sequence of the Cellulolytic, Mesophilic, Anaerobic Bacterium Clostridium termitidis Strain CT1112 (DSM 5398).</title>
        <authorList>
            <person name="Lal S."/>
            <person name="Ramachandran U."/>
            <person name="Zhang X."/>
            <person name="Munir R."/>
            <person name="Sparling R."/>
            <person name="Levin D.B."/>
        </authorList>
    </citation>
    <scope>NUCLEOTIDE SEQUENCE [LARGE SCALE GENOMIC DNA]</scope>
    <source>
        <strain evidence="6 7">CT1112</strain>
    </source>
</reference>
<dbReference type="PANTHER" id="PTHR43649">
    <property type="entry name" value="ARABINOSE-BINDING PROTEIN-RELATED"/>
    <property type="match status" value="1"/>
</dbReference>
<dbReference type="SUPFAM" id="SSF53850">
    <property type="entry name" value="Periplasmic binding protein-like II"/>
    <property type="match status" value="1"/>
</dbReference>
<dbReference type="Pfam" id="PF01547">
    <property type="entry name" value="SBP_bac_1"/>
    <property type="match status" value="1"/>
</dbReference>
<organism evidence="6 7">
    <name type="scientific">Ruminiclostridium cellobioparum subsp. termitidis CT1112</name>
    <dbReference type="NCBI Taxonomy" id="1195236"/>
    <lineage>
        <taxon>Bacteria</taxon>
        <taxon>Bacillati</taxon>
        <taxon>Bacillota</taxon>
        <taxon>Clostridia</taxon>
        <taxon>Eubacteriales</taxon>
        <taxon>Oscillospiraceae</taxon>
        <taxon>Ruminiclostridium</taxon>
    </lineage>
</organism>
<evidence type="ECO:0000256" key="3">
    <source>
        <dbReference type="ARBA" id="ARBA00023136"/>
    </source>
</evidence>
<keyword evidence="4" id="KW-0564">Palmitate</keyword>
<dbReference type="AlphaFoldDB" id="S0FSV3"/>
<keyword evidence="5" id="KW-0449">Lipoprotein</keyword>
<dbReference type="CDD" id="cd13580">
    <property type="entry name" value="PBP2_AlgQ_like_1"/>
    <property type="match status" value="1"/>
</dbReference>
<evidence type="ECO:0000256" key="2">
    <source>
        <dbReference type="ARBA" id="ARBA00022729"/>
    </source>
</evidence>
<dbReference type="PROSITE" id="PS51257">
    <property type="entry name" value="PROKAR_LIPOPROTEIN"/>
    <property type="match status" value="1"/>
</dbReference>
<comment type="caution">
    <text evidence="6">The sequence shown here is derived from an EMBL/GenBank/DDBJ whole genome shotgun (WGS) entry which is preliminary data.</text>
</comment>
<dbReference type="eggNOG" id="COG1653">
    <property type="taxonomic scope" value="Bacteria"/>
</dbReference>
<keyword evidence="3" id="KW-0472">Membrane</keyword>
<dbReference type="RefSeq" id="WP_004625246.1">
    <property type="nucleotide sequence ID" value="NZ_AORV01000028.1"/>
</dbReference>
<keyword evidence="2" id="KW-0732">Signal</keyword>
<gene>
    <name evidence="6" type="ORF">CTER_1792</name>
</gene>
<evidence type="ECO:0000313" key="6">
    <source>
        <dbReference type="EMBL" id="EMS72254.1"/>
    </source>
</evidence>
<dbReference type="STRING" id="1195236.CTER_1792"/>
<evidence type="ECO:0000256" key="4">
    <source>
        <dbReference type="ARBA" id="ARBA00023139"/>
    </source>
</evidence>
<accession>S0FSV3</accession>
<keyword evidence="7" id="KW-1185">Reference proteome</keyword>
<evidence type="ECO:0000313" key="7">
    <source>
        <dbReference type="Proteomes" id="UP000014155"/>
    </source>
</evidence>
<sequence length="572" mass="64089">MLKKHLYKYILLVLAFSLTVVLFMACAGSRTDNFASEDTLKSSLNSSYGKVATGPLGRYNPTIDISFVRGIDEDFAKNVLPKTPGETIQDNRWLKLYRDELGINVKYAWAVRGNETSDVYTQKINVTLASGNLPDVILVNPAQLRQLVDSDMIEDMTEYFEKYASPLTKEVYNQEGTATLDSATINGKLMAVSEPYSFVEAAQYIWIRNDWLKKLNLQPPKSMNELLKIARAFTTMDPDGNGRQDTFGIAITKDLYGGCLGTEGFFAAYHAYPNMWVEDASGKLVWGSTLSETKTALRKLAAMYKAGELDREFSVKDGSKVAESVTAGKVGIEFGAQWNPMYPLISNFNNDNNADWTGYPLVSADDRKVMVPLKFSQTRIFAVKKGYPYPEALIKLINMHLEKNWGIAADFNKYYMPVENGGVGVWKFSPVVPSPPYKNLDAFLAIDAARKNGSLDSLHGEPRAIQSNLDAYTGGDKTKWGWEKIYGTNGVFGILEKYRTGGQLLAERFVGPSTNTIAEKKAVMDMMEKEIFIKIIMGEEPIDRFDKFASDWYKIGGKEITTEVNKWYESAR</sequence>
<keyword evidence="6" id="KW-0813">Transport</keyword>
<evidence type="ECO:0000256" key="5">
    <source>
        <dbReference type="ARBA" id="ARBA00023288"/>
    </source>
</evidence>
<dbReference type="Proteomes" id="UP000014155">
    <property type="component" value="Unassembled WGS sequence"/>
</dbReference>
<keyword evidence="6" id="KW-0762">Sugar transport</keyword>
<dbReference type="InterPro" id="IPR006059">
    <property type="entry name" value="SBP"/>
</dbReference>